<feature type="transmembrane region" description="Helical" evidence="9">
    <location>
        <begin position="6"/>
        <end position="26"/>
    </location>
</feature>
<proteinExistence type="inferred from homology"/>
<keyword evidence="9" id="KW-0739">Sodium transport</keyword>
<comment type="similarity">
    <text evidence="9">Belongs to the H(+)-translocating pyrophosphatase (TC 3.A.10) family. K(+)-stimulated subfamily.</text>
</comment>
<comment type="subcellular location">
    <subcellularLocation>
        <location evidence="9">Cell membrane</location>
        <topology evidence="9">Multi-pass membrane protein</topology>
    </subcellularLocation>
    <subcellularLocation>
        <location evidence="1">Endomembrane system</location>
        <topology evidence="1">Multi-pass membrane protein</topology>
    </subcellularLocation>
</comment>
<evidence type="ECO:0000313" key="11">
    <source>
        <dbReference type="Proteomes" id="UP000291981"/>
    </source>
</evidence>
<feature type="transmembrane region" description="Helical" evidence="9">
    <location>
        <begin position="512"/>
        <end position="534"/>
    </location>
</feature>
<dbReference type="PANTHER" id="PTHR31998">
    <property type="entry name" value="K(+)-INSENSITIVE PYROPHOSPHATE-ENERGIZED PROTON PUMP"/>
    <property type="match status" value="1"/>
</dbReference>
<dbReference type="Pfam" id="PF03030">
    <property type="entry name" value="H_PPase"/>
    <property type="match status" value="1"/>
</dbReference>
<dbReference type="GO" id="GO:0006814">
    <property type="term" value="P:sodium ion transport"/>
    <property type="evidence" value="ECO:0007669"/>
    <property type="project" value="UniProtKB-UniRule"/>
</dbReference>
<comment type="caution">
    <text evidence="10">The sequence shown here is derived from an EMBL/GenBank/DDBJ whole genome shotgun (WGS) entry which is preliminary data.</text>
</comment>
<dbReference type="NCBIfam" id="NF001960">
    <property type="entry name" value="PRK00733.3-5"/>
    <property type="match status" value="1"/>
</dbReference>
<keyword evidence="4 9" id="KW-0460">Magnesium</keyword>
<feature type="transmembrane region" description="Helical" evidence="9">
    <location>
        <begin position="83"/>
        <end position="105"/>
    </location>
</feature>
<feature type="transmembrane region" description="Helical" evidence="9">
    <location>
        <begin position="158"/>
        <end position="181"/>
    </location>
</feature>
<feature type="transmembrane region" description="Helical" evidence="9">
    <location>
        <begin position="480"/>
        <end position="500"/>
    </location>
</feature>
<dbReference type="EC" id="7.2.3.1" evidence="9"/>
<dbReference type="EMBL" id="SGIU01000002">
    <property type="protein sequence ID" value="TAI46936.1"/>
    <property type="molecule type" value="Genomic_DNA"/>
</dbReference>
<evidence type="ECO:0000256" key="1">
    <source>
        <dbReference type="ARBA" id="ARBA00004127"/>
    </source>
</evidence>
<dbReference type="GO" id="GO:0009678">
    <property type="term" value="F:diphosphate hydrolysis-driven proton transmembrane transporter activity"/>
    <property type="evidence" value="ECO:0007669"/>
    <property type="project" value="UniProtKB-UniRule"/>
</dbReference>
<evidence type="ECO:0000256" key="4">
    <source>
        <dbReference type="ARBA" id="ARBA00022842"/>
    </source>
</evidence>
<evidence type="ECO:0000256" key="5">
    <source>
        <dbReference type="ARBA" id="ARBA00022967"/>
    </source>
</evidence>
<name>A0A4Q8QFQ8_9FLAO</name>
<accession>A0A4Q8QFQ8</accession>
<feature type="site" description="Determinant of potassium dependence" evidence="9">
    <location>
        <position position="474"/>
    </location>
</feature>
<dbReference type="GO" id="GO:0012505">
    <property type="term" value="C:endomembrane system"/>
    <property type="evidence" value="ECO:0007669"/>
    <property type="project" value="UniProtKB-SubCell"/>
</dbReference>
<dbReference type="GO" id="GO:0030955">
    <property type="term" value="F:potassium ion binding"/>
    <property type="evidence" value="ECO:0007669"/>
    <property type="project" value="UniProtKB-UniRule"/>
</dbReference>
<keyword evidence="5 9" id="KW-1278">Translocase</keyword>
<dbReference type="InterPro" id="IPR004131">
    <property type="entry name" value="PPase-energised_H-pump"/>
</dbReference>
<evidence type="ECO:0000256" key="3">
    <source>
        <dbReference type="ARBA" id="ARBA00022692"/>
    </source>
</evidence>
<organism evidence="10 11">
    <name type="scientific">Flagellimonas allohymeniacidonis</name>
    <dbReference type="NCBI Taxonomy" id="2517819"/>
    <lineage>
        <taxon>Bacteria</taxon>
        <taxon>Pseudomonadati</taxon>
        <taxon>Bacteroidota</taxon>
        <taxon>Flavobacteriia</taxon>
        <taxon>Flavobacteriales</taxon>
        <taxon>Flavobacteriaceae</taxon>
        <taxon>Flagellimonas</taxon>
    </lineage>
</organism>
<evidence type="ECO:0000256" key="6">
    <source>
        <dbReference type="ARBA" id="ARBA00022989"/>
    </source>
</evidence>
<dbReference type="GO" id="GO:0005886">
    <property type="term" value="C:plasma membrane"/>
    <property type="evidence" value="ECO:0007669"/>
    <property type="project" value="UniProtKB-SubCell"/>
</dbReference>
<sequence>MDLIVKFLPAFGVLGLLYVFIKNVWVSKQEVGDEKMARIAKNIADGAMSFLKAEYKILSIFVIAVAILLFFKGSNEEGSNGMVAVSFIVGAICSALAGFIGMRVATKANVRTTNAARTSLGKALEVAFAGGAVMGLGVVGLGVLGLSGLFMIYSGQGWALGEILNVLSGFSLGASSIALFARVGGGIYTKAADVGADLVGKVEAGIPEDHPLNPATIADNVGDNVGDVAGMGADLFESYVGSIIGTMVLGAVFAGLPEFQAAFDGLGAVYLPLALAAVGIIMSIIGTFFVRVKDGGNPQTALNIGEFGSAALMLVASYFLINEMLPESWMEGGKEYSAMGVFWATIAGLVAGLAVGKVTEYYTGTGKKPVNSIVRQSETGSATNIIAGLGVGMMSTAIPIILIAAAILVSHHFAGLYGIAIAAVGMLANTGIQLAVDAYGPISDNAGGIAEMAELPSEVRERTDKLDAVGNTTAAIGKGFAIASAALTALALFAAFMKTAGVTSIDVSQPDIMAGLLVGGMLPFVFSALSMNAVGRAAMAMIEEVRRQFRDIPQLKAALEVMRKYDSDISKASEADRKIFDAADGLAEYDKCVAISTTASIKEMVFPGLLAIAVPVAVGFIGGAEMLGGLLAGVTTAGVLMAIFQSNAGGAWDNAKKTIESEGRKGSDAHKAAVVGDTVGDPFKDTSGPSLNILLKLMSVVALVIAPSLVSLSPADEVSMLKENGTKISITAEGMKETKPVEKQVKVEISNTADGAYKAVVTSTSEIEGELTKEVEEFTASSKEEIEKLVEAYKSSKAIE</sequence>
<keyword evidence="10" id="KW-0378">Hydrolase</keyword>
<comment type="activity regulation">
    <text evidence="9">Requires K(+) for maximal activity.</text>
</comment>
<keyword evidence="7 9" id="KW-0406">Ion transport</keyword>
<gene>
    <name evidence="9" type="primary">hppA</name>
    <name evidence="10" type="ORF">EW142_09560</name>
</gene>
<feature type="transmembrane region" description="Helical" evidence="9">
    <location>
        <begin position="268"/>
        <end position="290"/>
    </location>
</feature>
<evidence type="ECO:0000256" key="8">
    <source>
        <dbReference type="ARBA" id="ARBA00023136"/>
    </source>
</evidence>
<dbReference type="HAMAP" id="MF_01129">
    <property type="entry name" value="PPase_energized_pump"/>
    <property type="match status" value="1"/>
</dbReference>
<dbReference type="OrthoDB" id="9808652at2"/>
<keyword evidence="6 9" id="KW-1133">Transmembrane helix</keyword>
<feature type="transmembrane region" description="Helical" evidence="9">
    <location>
        <begin position="126"/>
        <end position="152"/>
    </location>
</feature>
<feature type="transmembrane region" description="Helical" evidence="9">
    <location>
        <begin position="385"/>
        <end position="409"/>
    </location>
</feature>
<protein>
    <recommendedName>
        <fullName evidence="9">Putative K(+)-stimulated pyrophosphate-energized sodium pump</fullName>
        <ecNumber evidence="9">7.2.3.1</ecNumber>
    </recommendedName>
    <alternativeName>
        <fullName evidence="9">Membrane-bound sodium-translocating pyrophosphatase</fullName>
    </alternativeName>
    <alternativeName>
        <fullName evidence="9">Pyrophosphate-energized inorganic pyrophosphatase</fullName>
        <shortName evidence="9">Na(+)-PPase</shortName>
    </alternativeName>
</protein>
<evidence type="ECO:0000256" key="9">
    <source>
        <dbReference type="HAMAP-Rule" id="MF_01129"/>
    </source>
</evidence>
<dbReference type="RefSeq" id="WP_130613246.1">
    <property type="nucleotide sequence ID" value="NZ_SGIU01000002.1"/>
</dbReference>
<evidence type="ECO:0000256" key="7">
    <source>
        <dbReference type="ARBA" id="ARBA00023065"/>
    </source>
</evidence>
<dbReference type="PIRSF" id="PIRSF001265">
    <property type="entry name" value="H+-PPase"/>
    <property type="match status" value="1"/>
</dbReference>
<keyword evidence="11" id="KW-1185">Reference proteome</keyword>
<comment type="caution">
    <text evidence="9">Lacks conserved residue(s) required for the propagation of feature annotation.</text>
</comment>
<evidence type="ECO:0000313" key="10">
    <source>
        <dbReference type="EMBL" id="TAI46936.1"/>
    </source>
</evidence>
<comment type="subunit">
    <text evidence="9">Homodimer.</text>
</comment>
<feature type="transmembrane region" description="Helical" evidence="9">
    <location>
        <begin position="302"/>
        <end position="321"/>
    </location>
</feature>
<comment type="catalytic activity">
    <reaction evidence="9">
        <text>Na(+)(in) + diphosphate + H2O = Na(+)(out) + 2 phosphate + H(+)</text>
        <dbReference type="Rhea" id="RHEA:57884"/>
        <dbReference type="ChEBI" id="CHEBI:15377"/>
        <dbReference type="ChEBI" id="CHEBI:15378"/>
        <dbReference type="ChEBI" id="CHEBI:29101"/>
        <dbReference type="ChEBI" id="CHEBI:33019"/>
        <dbReference type="ChEBI" id="CHEBI:43474"/>
        <dbReference type="EC" id="7.2.3.1"/>
    </reaction>
</comment>
<dbReference type="NCBIfam" id="TIGR01104">
    <property type="entry name" value="V_PPase"/>
    <property type="match status" value="1"/>
</dbReference>
<dbReference type="GO" id="GO:0000287">
    <property type="term" value="F:magnesium ion binding"/>
    <property type="evidence" value="ECO:0007669"/>
    <property type="project" value="UniProtKB-UniRule"/>
</dbReference>
<evidence type="ECO:0000256" key="2">
    <source>
        <dbReference type="ARBA" id="ARBA00022448"/>
    </source>
</evidence>
<dbReference type="Proteomes" id="UP000291981">
    <property type="component" value="Unassembled WGS sequence"/>
</dbReference>
<comment type="function">
    <text evidence="9">Sodium pump that utilizes the energy of pyrophosphate hydrolysis as the driving force for Na(+) movement across the membrane.</text>
</comment>
<reference evidence="10 11" key="1">
    <citation type="submission" date="2019-02" db="EMBL/GenBank/DDBJ databases">
        <title>Draft genome sequence of Muricauda sp. 176CP4-71.</title>
        <authorList>
            <person name="Park J.-S."/>
        </authorList>
    </citation>
    <scope>NUCLEOTIDE SEQUENCE [LARGE SCALE GENOMIC DNA]</scope>
    <source>
        <strain evidence="10 11">176CP4-71</strain>
    </source>
</reference>
<feature type="transmembrane region" description="Helical" evidence="9">
    <location>
        <begin position="341"/>
        <end position="364"/>
    </location>
</feature>
<keyword evidence="3 9" id="KW-0812">Transmembrane</keyword>
<keyword evidence="9" id="KW-1003">Cell membrane</keyword>
<dbReference type="NCBIfam" id="NF001955">
    <property type="entry name" value="PRK00733.2-4"/>
    <property type="match status" value="1"/>
</dbReference>
<feature type="transmembrane region" description="Helical" evidence="9">
    <location>
        <begin position="415"/>
        <end position="436"/>
    </location>
</feature>
<comment type="cofactor">
    <cofactor evidence="9">
        <name>Mg(2+)</name>
        <dbReference type="ChEBI" id="CHEBI:18420"/>
    </cofactor>
</comment>
<keyword evidence="9" id="KW-0630">Potassium</keyword>
<dbReference type="AlphaFoldDB" id="A0A4Q8QFQ8"/>
<feature type="transmembrane region" description="Helical" evidence="9">
    <location>
        <begin position="55"/>
        <end position="71"/>
    </location>
</feature>
<keyword evidence="2 9" id="KW-0813">Transport</keyword>
<keyword evidence="9" id="KW-0915">Sodium</keyword>
<feature type="transmembrane region" description="Helical" evidence="9">
    <location>
        <begin position="604"/>
        <end position="624"/>
    </location>
</feature>
<feature type="transmembrane region" description="Helical" evidence="9">
    <location>
        <begin position="239"/>
        <end position="256"/>
    </location>
</feature>
<dbReference type="GO" id="GO:0004427">
    <property type="term" value="F:inorganic diphosphate phosphatase activity"/>
    <property type="evidence" value="ECO:0007669"/>
    <property type="project" value="UniProtKB-UniRule"/>
</dbReference>
<keyword evidence="8 9" id="KW-0472">Membrane</keyword>